<dbReference type="InterPro" id="IPR050228">
    <property type="entry name" value="Carboxylesterase_BioH"/>
</dbReference>
<gene>
    <name evidence="2" type="ORF">KCG34_01845</name>
</gene>
<accession>A0A975G0Q8</accession>
<dbReference type="KEGG" id="caul:KCG34_01845"/>
<dbReference type="GO" id="GO:0016787">
    <property type="term" value="F:hydrolase activity"/>
    <property type="evidence" value="ECO:0007669"/>
    <property type="project" value="UniProtKB-KW"/>
</dbReference>
<keyword evidence="2" id="KW-0378">Hydrolase</keyword>
<proteinExistence type="predicted"/>
<dbReference type="InterPro" id="IPR000073">
    <property type="entry name" value="AB_hydrolase_1"/>
</dbReference>
<dbReference type="Pfam" id="PF12697">
    <property type="entry name" value="Abhydrolase_6"/>
    <property type="match status" value="1"/>
</dbReference>
<keyword evidence="3" id="KW-1185">Reference proteome</keyword>
<dbReference type="EMBL" id="CP073078">
    <property type="protein sequence ID" value="QUD88654.1"/>
    <property type="molecule type" value="Genomic_DNA"/>
</dbReference>
<evidence type="ECO:0000313" key="2">
    <source>
        <dbReference type="EMBL" id="QUD88654.1"/>
    </source>
</evidence>
<dbReference type="InterPro" id="IPR029058">
    <property type="entry name" value="AB_hydrolase_fold"/>
</dbReference>
<dbReference type="PANTHER" id="PTHR43194">
    <property type="entry name" value="HYDROLASE ALPHA/BETA FOLD FAMILY"/>
    <property type="match status" value="1"/>
</dbReference>
<dbReference type="PANTHER" id="PTHR43194:SF5">
    <property type="entry name" value="PIMELOYL-[ACYL-CARRIER PROTEIN] METHYL ESTER ESTERASE"/>
    <property type="match status" value="1"/>
</dbReference>
<dbReference type="RefSeq" id="WP_211938704.1">
    <property type="nucleotide sequence ID" value="NZ_CP073078.1"/>
</dbReference>
<evidence type="ECO:0000313" key="3">
    <source>
        <dbReference type="Proteomes" id="UP000676409"/>
    </source>
</evidence>
<organism evidence="2 3">
    <name type="scientific">Phenylobacterium montanum</name>
    <dbReference type="NCBI Taxonomy" id="2823693"/>
    <lineage>
        <taxon>Bacteria</taxon>
        <taxon>Pseudomonadati</taxon>
        <taxon>Pseudomonadota</taxon>
        <taxon>Alphaproteobacteria</taxon>
        <taxon>Caulobacterales</taxon>
        <taxon>Caulobacteraceae</taxon>
        <taxon>Phenylobacterium</taxon>
    </lineage>
</organism>
<feature type="domain" description="AB hydrolase-1" evidence="1">
    <location>
        <begin position="21"/>
        <end position="261"/>
    </location>
</feature>
<evidence type="ECO:0000259" key="1">
    <source>
        <dbReference type="Pfam" id="PF12697"/>
    </source>
</evidence>
<dbReference type="Proteomes" id="UP000676409">
    <property type="component" value="Chromosome"/>
</dbReference>
<reference evidence="2" key="1">
    <citation type="submission" date="2021-04" db="EMBL/GenBank/DDBJ databases">
        <title>The complete genome sequence of Caulobacter sp. S6.</title>
        <authorList>
            <person name="Tang Y."/>
            <person name="Ouyang W."/>
            <person name="Liu Q."/>
            <person name="Huang B."/>
            <person name="Guo Z."/>
            <person name="Lei P."/>
        </authorList>
    </citation>
    <scope>NUCLEOTIDE SEQUENCE</scope>
    <source>
        <strain evidence="2">S6</strain>
    </source>
</reference>
<protein>
    <submittedName>
        <fullName evidence="2">Alpha/beta hydrolase</fullName>
    </submittedName>
</protein>
<name>A0A975G0Q8_9CAUL</name>
<sequence>MDSETSEETVARVNAAAKQPVMFIHGLWLTSRSWDAWAEVFESAGYVAMKPPWPSDEAGEPRAETIGRVAQHYARLAGALCSRPAIVGHSFGGLIAQILAGRGLSAATVAIAPAPFRGVTPLPISALRSAWPVLRSPANAGRRTALTAAQFRYAFANAVSPSESQALFEAQAAPAPGRPIFQAAAANLNPWTEARVDTRASHRGPLLIVAGEQDHTVPPAVVRAAFQRQRSNQDAVSEYLQIPGRGHSLTIDTGWREVAEAALAFIQRFV</sequence>
<dbReference type="Gene3D" id="3.40.50.1820">
    <property type="entry name" value="alpha/beta hydrolase"/>
    <property type="match status" value="1"/>
</dbReference>
<dbReference type="SUPFAM" id="SSF53474">
    <property type="entry name" value="alpha/beta-Hydrolases"/>
    <property type="match status" value="1"/>
</dbReference>
<dbReference type="AlphaFoldDB" id="A0A975G0Q8"/>